<dbReference type="Proteomes" id="UP000266385">
    <property type="component" value="Unassembled WGS sequence"/>
</dbReference>
<keyword evidence="6" id="KW-0283">Flagellar rotation</keyword>
<keyword evidence="5" id="KW-0145">Chemotaxis</keyword>
<evidence type="ECO:0000313" key="10">
    <source>
        <dbReference type="EMBL" id="RIJ26901.1"/>
    </source>
</evidence>
<keyword evidence="7" id="KW-0472">Membrane</keyword>
<dbReference type="RefSeq" id="WP_119377794.1">
    <property type="nucleotide sequence ID" value="NZ_QWFX01000016.1"/>
</dbReference>
<comment type="similarity">
    <text evidence="2">Belongs to the FliN/MopA/SpaO family.</text>
</comment>
<comment type="caution">
    <text evidence="10">The sequence shown here is derived from an EMBL/GenBank/DDBJ whole genome shotgun (WGS) entry which is preliminary data.</text>
</comment>
<dbReference type="EMBL" id="QWFX01000016">
    <property type="protein sequence ID" value="RIJ26901.1"/>
    <property type="molecule type" value="Genomic_DNA"/>
</dbReference>
<evidence type="ECO:0000256" key="4">
    <source>
        <dbReference type="ARBA" id="ARBA00022475"/>
    </source>
</evidence>
<dbReference type="PRINTS" id="PR00956">
    <property type="entry name" value="FLGMOTORFLIN"/>
</dbReference>
<comment type="subcellular location">
    <subcellularLocation>
        <location evidence="1">Cell membrane</location>
        <topology evidence="1">Peripheral membrane protein</topology>
        <orientation evidence="1">Cytoplasmic side</orientation>
    </subcellularLocation>
</comment>
<dbReference type="InterPro" id="IPR036429">
    <property type="entry name" value="SpoA-like_sf"/>
</dbReference>
<dbReference type="Pfam" id="PF01052">
    <property type="entry name" value="FliMN_C"/>
    <property type="match status" value="1"/>
</dbReference>
<accession>A0A399R8U6</accession>
<keyword evidence="10" id="KW-0966">Cell projection</keyword>
<dbReference type="GO" id="GO:0005886">
    <property type="term" value="C:plasma membrane"/>
    <property type="evidence" value="ECO:0007669"/>
    <property type="project" value="UniProtKB-SubCell"/>
</dbReference>
<keyword evidence="10" id="KW-0969">Cilium</keyword>
<organism evidence="10 11">
    <name type="scientific">Henriciella mobilis</name>
    <dbReference type="NCBI Taxonomy" id="2305467"/>
    <lineage>
        <taxon>Bacteria</taxon>
        <taxon>Pseudomonadati</taxon>
        <taxon>Pseudomonadota</taxon>
        <taxon>Alphaproteobacteria</taxon>
        <taxon>Hyphomonadales</taxon>
        <taxon>Hyphomonadaceae</taxon>
        <taxon>Henriciella</taxon>
    </lineage>
</organism>
<evidence type="ECO:0000256" key="3">
    <source>
        <dbReference type="ARBA" id="ARBA00021897"/>
    </source>
</evidence>
<dbReference type="OrthoDB" id="9790303at2"/>
<reference evidence="10 11" key="1">
    <citation type="submission" date="2018-08" db="EMBL/GenBank/DDBJ databases">
        <title>Henriciella mobilis sp. nov., isolated from seawater.</title>
        <authorList>
            <person name="Cheng H."/>
            <person name="Wu Y.-H."/>
            <person name="Xu X.-W."/>
            <person name="Guo L.-L."/>
        </authorList>
    </citation>
    <scope>NUCLEOTIDE SEQUENCE [LARGE SCALE GENOMIC DNA]</scope>
    <source>
        <strain evidence="10 11">JN25</strain>
    </source>
</reference>
<sequence length="107" mass="11607">MANPEQIQTDPGEIDRRDSSAANKFRRSIFNVPVTVTVSIGQKRMSVSEILELGPDSVVALSSRIEDPVSLSVDNKLIARGELIEIEEGGLGVKITEIVEEGEEGNE</sequence>
<dbReference type="PANTHER" id="PTHR43484:SF1">
    <property type="entry name" value="FLAGELLAR MOTOR SWITCH PROTEIN FLIN"/>
    <property type="match status" value="1"/>
</dbReference>
<evidence type="ECO:0000256" key="2">
    <source>
        <dbReference type="ARBA" id="ARBA00009226"/>
    </source>
</evidence>
<dbReference type="GO" id="GO:0071973">
    <property type="term" value="P:bacterial-type flagellum-dependent cell motility"/>
    <property type="evidence" value="ECO:0007669"/>
    <property type="project" value="InterPro"/>
</dbReference>
<evidence type="ECO:0000256" key="5">
    <source>
        <dbReference type="ARBA" id="ARBA00022500"/>
    </source>
</evidence>
<evidence type="ECO:0000259" key="9">
    <source>
        <dbReference type="Pfam" id="PF01052"/>
    </source>
</evidence>
<dbReference type="InterPro" id="IPR001543">
    <property type="entry name" value="FliN-like_C"/>
</dbReference>
<keyword evidence="4" id="KW-1003">Cell membrane</keyword>
<evidence type="ECO:0000256" key="8">
    <source>
        <dbReference type="SAM" id="MobiDB-lite"/>
    </source>
</evidence>
<dbReference type="SUPFAM" id="SSF101801">
    <property type="entry name" value="Surface presentation of antigens (SPOA)"/>
    <property type="match status" value="1"/>
</dbReference>
<dbReference type="Gene3D" id="2.30.330.10">
    <property type="entry name" value="SpoA-like"/>
    <property type="match status" value="1"/>
</dbReference>
<dbReference type="InterPro" id="IPR051469">
    <property type="entry name" value="FliN/MopA/SpaO"/>
</dbReference>
<keyword evidence="11" id="KW-1185">Reference proteome</keyword>
<gene>
    <name evidence="10" type="ORF">D1223_18400</name>
</gene>
<evidence type="ECO:0000256" key="1">
    <source>
        <dbReference type="ARBA" id="ARBA00004413"/>
    </source>
</evidence>
<dbReference type="GO" id="GO:0006935">
    <property type="term" value="P:chemotaxis"/>
    <property type="evidence" value="ECO:0007669"/>
    <property type="project" value="UniProtKB-KW"/>
</dbReference>
<proteinExistence type="inferred from homology"/>
<name>A0A399R8U6_9PROT</name>
<dbReference type="AlphaFoldDB" id="A0A399R8U6"/>
<dbReference type="PANTHER" id="PTHR43484">
    <property type="match status" value="1"/>
</dbReference>
<feature type="region of interest" description="Disordered" evidence="8">
    <location>
        <begin position="1"/>
        <end position="20"/>
    </location>
</feature>
<feature type="domain" description="Flagellar motor switch protein FliN-like C-terminal" evidence="9">
    <location>
        <begin position="29"/>
        <end position="99"/>
    </location>
</feature>
<evidence type="ECO:0000256" key="6">
    <source>
        <dbReference type="ARBA" id="ARBA00022779"/>
    </source>
</evidence>
<evidence type="ECO:0000256" key="7">
    <source>
        <dbReference type="ARBA" id="ARBA00023136"/>
    </source>
</evidence>
<dbReference type="GO" id="GO:0009425">
    <property type="term" value="C:bacterial-type flagellum basal body"/>
    <property type="evidence" value="ECO:0007669"/>
    <property type="project" value="InterPro"/>
</dbReference>
<keyword evidence="10" id="KW-0282">Flagellum</keyword>
<evidence type="ECO:0000313" key="11">
    <source>
        <dbReference type="Proteomes" id="UP000266385"/>
    </source>
</evidence>
<dbReference type="GO" id="GO:0003774">
    <property type="term" value="F:cytoskeletal motor activity"/>
    <property type="evidence" value="ECO:0007669"/>
    <property type="project" value="InterPro"/>
</dbReference>
<protein>
    <recommendedName>
        <fullName evidence="3">Flagellar motor switch protein FliN</fullName>
    </recommendedName>
</protein>
<dbReference type="InterPro" id="IPR001172">
    <property type="entry name" value="FliN_T3SS_HrcQb"/>
</dbReference>